<evidence type="ECO:0000313" key="2">
    <source>
        <dbReference type="EMBL" id="KUI55380.1"/>
    </source>
</evidence>
<dbReference type="AlphaFoldDB" id="A0A194UUK1"/>
<gene>
    <name evidence="2" type="ORF">VP1G_02849</name>
</gene>
<evidence type="ECO:0000256" key="1">
    <source>
        <dbReference type="SAM" id="MobiDB-lite"/>
    </source>
</evidence>
<feature type="region of interest" description="Disordered" evidence="1">
    <location>
        <begin position="31"/>
        <end position="58"/>
    </location>
</feature>
<feature type="compositionally biased region" description="Basic and acidic residues" evidence="1">
    <location>
        <begin position="35"/>
        <end position="45"/>
    </location>
</feature>
<dbReference type="Proteomes" id="UP000078576">
    <property type="component" value="Unassembled WGS sequence"/>
</dbReference>
<evidence type="ECO:0008006" key="4">
    <source>
        <dbReference type="Google" id="ProtNLM"/>
    </source>
</evidence>
<keyword evidence="3" id="KW-1185">Reference proteome</keyword>
<dbReference type="OrthoDB" id="4898188at2759"/>
<accession>A0A194UUK1</accession>
<dbReference type="EMBL" id="KN714680">
    <property type="protein sequence ID" value="KUI55380.1"/>
    <property type="molecule type" value="Genomic_DNA"/>
</dbReference>
<dbReference type="PANTHER" id="PTHR39596:SF4">
    <property type="entry name" value="HET DOMAIN PROTEIN (AFU_ORTHOLOGUE AFUA_3G03140)-RELATED"/>
    <property type="match status" value="1"/>
</dbReference>
<name>A0A194UUK1_CYTMA</name>
<sequence>MDDNHDLYERIQCIWESMFWHPINSSLRTSTSIDRVGDRGSEKSSRRNSSSSSDCGITIETESDSDQEELDLFMDCPLWRDLPDNLIESLLECSTKPDNHFELLDAKLSTIMKIRIPLRDKTRPAPFTTAANILERLPKPTTPLSDSLGSVFERNNSLLDGYLIKNPSAQPPERSNPVPSWGGYKVTTLLDSNTIRLALMIAHLNQMPQGLGALMEGYANLLSRLMDSIATHVSHGKTLVPLPQSCDEPHLEAQDIHHSRHIVKAFIWTAWQRALLLYAYYVLGVRLRYEVDPNERPDLGSGKNSKDFDMDFRVLGSSLQANGGFDGPSCEYMCRSAFELLRTSVVACTQDFRSLFARFEKHFGGREPRCRQQNGVWKQCNGKTLSSCGRFFGLDIPDQSAHDMTCAGACKRVLWDEPSYRGVKGPRAVSCLLSSQDGPLQYCVASDRTLAVSHVWSHGQGGNPEHGFNQCLHTRYSTISRELGCDSYWIDAACIPSDPKLRSAAIKTINPIFRDSMITLIIDRDIMEVDVTEPSVEQLEVLVTILLLSDWNVRAWTMLEVIRGSKAVHLLCRDNRVMSLRDVLLTLYKHGKIDLCALLVGSPQLVPTGVELQPPSIESAGVMLSRRYASRSGDDVIIWSLLVGDDRAHSSPEALWRSRVGQHVKTGFLMSSCDRVKGAAGFGWAPATPQFFGRDSSALPLNASVYWPYDGDGTFPARIMVLADRTTVCLRGRWLVHLFSLQDVTFARRQCDFFGSCWERAEQLVTSGKYNRAIFVRPLLSESIESGWMPETSAPFMAAQNLDDSQDMAVAVCATKEDHAQHVDLADPDNWVGPYELEPELWEWKGVFRCPIQGAPDGLDEKVRYVRLV</sequence>
<dbReference type="PANTHER" id="PTHR39596">
    <property type="match status" value="1"/>
</dbReference>
<organism evidence="2 3">
    <name type="scientific">Cytospora mali</name>
    <name type="common">Apple Valsa canker fungus</name>
    <name type="synonym">Valsa mali</name>
    <dbReference type="NCBI Taxonomy" id="578113"/>
    <lineage>
        <taxon>Eukaryota</taxon>
        <taxon>Fungi</taxon>
        <taxon>Dikarya</taxon>
        <taxon>Ascomycota</taxon>
        <taxon>Pezizomycotina</taxon>
        <taxon>Sordariomycetes</taxon>
        <taxon>Sordariomycetidae</taxon>
        <taxon>Diaporthales</taxon>
        <taxon>Cytosporaceae</taxon>
        <taxon>Cytospora</taxon>
    </lineage>
</organism>
<reference evidence="3" key="1">
    <citation type="submission" date="2014-12" db="EMBL/GenBank/DDBJ databases">
        <title>Genome Sequence of Valsa Canker Pathogens Uncovers a Specific Adaption of Colonization on Woody Bark.</title>
        <authorList>
            <person name="Yin Z."/>
            <person name="Liu H."/>
            <person name="Gao X."/>
            <person name="Li Z."/>
            <person name="Song N."/>
            <person name="Ke X."/>
            <person name="Dai Q."/>
            <person name="Wu Y."/>
            <person name="Sun Y."/>
            <person name="Xu J.-R."/>
            <person name="Kang Z.K."/>
            <person name="Wang L."/>
            <person name="Huang L."/>
        </authorList>
    </citation>
    <scope>NUCLEOTIDE SEQUENCE [LARGE SCALE GENOMIC DNA]</scope>
    <source>
        <strain evidence="3">SXYL134</strain>
    </source>
</reference>
<dbReference type="STRING" id="694573.A0A194UUK1"/>
<proteinExistence type="predicted"/>
<protein>
    <recommendedName>
        <fullName evidence="4">Heterokaryon incompatibility domain-containing protein</fullName>
    </recommendedName>
</protein>
<evidence type="ECO:0000313" key="3">
    <source>
        <dbReference type="Proteomes" id="UP000078576"/>
    </source>
</evidence>